<feature type="domain" description="HTH tetR-type" evidence="5">
    <location>
        <begin position="11"/>
        <end position="71"/>
    </location>
</feature>
<evidence type="ECO:0000256" key="2">
    <source>
        <dbReference type="ARBA" id="ARBA00023125"/>
    </source>
</evidence>
<dbReference type="InterPro" id="IPR036271">
    <property type="entry name" value="Tet_transcr_reg_TetR-rel_C_sf"/>
</dbReference>
<dbReference type="PROSITE" id="PS50977">
    <property type="entry name" value="HTH_TETR_2"/>
    <property type="match status" value="1"/>
</dbReference>
<dbReference type="Proteomes" id="UP000886687">
    <property type="component" value="Unassembled WGS sequence"/>
</dbReference>
<dbReference type="Gene3D" id="1.10.357.10">
    <property type="entry name" value="Tetracycline Repressor, domain 2"/>
    <property type="match status" value="1"/>
</dbReference>
<proteinExistence type="predicted"/>
<keyword evidence="1" id="KW-0805">Transcription regulation</keyword>
<reference evidence="6" key="1">
    <citation type="journal article" date="2021" name="Proc. Natl. Acad. Sci. U.S.A.">
        <title>Global biogeography of chemosynthetic symbionts reveals both localized and globally distributed symbiont groups. .</title>
        <authorList>
            <person name="Osvatic J.T."/>
            <person name="Wilkins L.G.E."/>
            <person name="Leibrecht L."/>
            <person name="Leray M."/>
            <person name="Zauner S."/>
            <person name="Polzin J."/>
            <person name="Camacho Y."/>
            <person name="Gros O."/>
            <person name="van Gils J.A."/>
            <person name="Eisen J.A."/>
            <person name="Petersen J.M."/>
            <person name="Yuen B."/>
        </authorList>
    </citation>
    <scope>NUCLEOTIDE SEQUENCE</scope>
    <source>
        <strain evidence="6">MAGL173</strain>
    </source>
</reference>
<dbReference type="SUPFAM" id="SSF48498">
    <property type="entry name" value="Tetracyclin repressor-like, C-terminal domain"/>
    <property type="match status" value="1"/>
</dbReference>
<dbReference type="GO" id="GO:0003677">
    <property type="term" value="F:DNA binding"/>
    <property type="evidence" value="ECO:0007669"/>
    <property type="project" value="UniProtKB-UniRule"/>
</dbReference>
<gene>
    <name evidence="6" type="ORF">JAZ04_15115</name>
</gene>
<evidence type="ECO:0000256" key="4">
    <source>
        <dbReference type="PROSITE-ProRule" id="PRU00335"/>
    </source>
</evidence>
<dbReference type="SUPFAM" id="SSF46689">
    <property type="entry name" value="Homeodomain-like"/>
    <property type="match status" value="1"/>
</dbReference>
<dbReference type="AlphaFoldDB" id="A0A9E4K5X3"/>
<evidence type="ECO:0000313" key="6">
    <source>
        <dbReference type="EMBL" id="MCG7940167.1"/>
    </source>
</evidence>
<comment type="caution">
    <text evidence="6">The sequence shown here is derived from an EMBL/GenBank/DDBJ whole genome shotgun (WGS) entry which is preliminary data.</text>
</comment>
<keyword evidence="2 4" id="KW-0238">DNA-binding</keyword>
<sequence length="198" mass="22646">MKTERKQSVRKPTRQGIIDAARSHIYHKGFGATSYANIAQETNLRKGNIQYHFKSKDELLQAVIDQQITAIRQQLESWSLECGTTYDCVERFIAMVDANADNLSRYGCPMGTLNSELSKDHREQQLQAKLMFDLYLRWLEARFSAILPRESARARAEQLMVMAQGASLMAHVLEDPEIVHRQSAMMLEWLADICATSH</sequence>
<protein>
    <submittedName>
        <fullName evidence="6">TetR/AcrR family transcriptional regulator</fullName>
    </submittedName>
</protein>
<dbReference type="PANTHER" id="PTHR47506:SF1">
    <property type="entry name" value="HTH-TYPE TRANSCRIPTIONAL REGULATOR YJDC"/>
    <property type="match status" value="1"/>
</dbReference>
<feature type="DNA-binding region" description="H-T-H motif" evidence="4">
    <location>
        <begin position="34"/>
        <end position="53"/>
    </location>
</feature>
<keyword evidence="3" id="KW-0804">Transcription</keyword>
<dbReference type="InterPro" id="IPR001647">
    <property type="entry name" value="HTH_TetR"/>
</dbReference>
<accession>A0A9E4K5X3</accession>
<dbReference type="PANTHER" id="PTHR47506">
    <property type="entry name" value="TRANSCRIPTIONAL REGULATORY PROTEIN"/>
    <property type="match status" value="1"/>
</dbReference>
<evidence type="ECO:0000256" key="1">
    <source>
        <dbReference type="ARBA" id="ARBA00023015"/>
    </source>
</evidence>
<dbReference type="Pfam" id="PF00440">
    <property type="entry name" value="TetR_N"/>
    <property type="match status" value="1"/>
</dbReference>
<evidence type="ECO:0000313" key="7">
    <source>
        <dbReference type="Proteomes" id="UP000886687"/>
    </source>
</evidence>
<name>A0A9E4K5X3_9GAMM</name>
<dbReference type="InterPro" id="IPR009057">
    <property type="entry name" value="Homeodomain-like_sf"/>
</dbReference>
<dbReference type="PRINTS" id="PR00455">
    <property type="entry name" value="HTHTETR"/>
</dbReference>
<dbReference type="EMBL" id="JAEPDI010000012">
    <property type="protein sequence ID" value="MCG7940167.1"/>
    <property type="molecule type" value="Genomic_DNA"/>
</dbReference>
<evidence type="ECO:0000259" key="5">
    <source>
        <dbReference type="PROSITE" id="PS50977"/>
    </source>
</evidence>
<organism evidence="6 7">
    <name type="scientific">Candidatus Thiodiazotropha lotti</name>
    <dbReference type="NCBI Taxonomy" id="2792787"/>
    <lineage>
        <taxon>Bacteria</taxon>
        <taxon>Pseudomonadati</taxon>
        <taxon>Pseudomonadota</taxon>
        <taxon>Gammaproteobacteria</taxon>
        <taxon>Chromatiales</taxon>
        <taxon>Sedimenticolaceae</taxon>
        <taxon>Candidatus Thiodiazotropha</taxon>
    </lineage>
</organism>
<evidence type="ECO:0000256" key="3">
    <source>
        <dbReference type="ARBA" id="ARBA00023163"/>
    </source>
</evidence>